<dbReference type="PANTHER" id="PTHR10671:SF108">
    <property type="entry name" value="CLAUDIN FAMILY PROTEIN-RELATED"/>
    <property type="match status" value="1"/>
</dbReference>
<evidence type="ECO:0000313" key="7">
    <source>
        <dbReference type="RefSeq" id="XP_065653811.1"/>
    </source>
</evidence>
<keyword evidence="2 5" id="KW-0812">Transmembrane</keyword>
<feature type="transmembrane region" description="Helical" evidence="5">
    <location>
        <begin position="176"/>
        <end position="194"/>
    </location>
</feature>
<evidence type="ECO:0000256" key="3">
    <source>
        <dbReference type="ARBA" id="ARBA00022989"/>
    </source>
</evidence>
<evidence type="ECO:0000256" key="4">
    <source>
        <dbReference type="ARBA" id="ARBA00023136"/>
    </source>
</evidence>
<feature type="transmembrane region" description="Helical" evidence="5">
    <location>
        <begin position="102"/>
        <end position="124"/>
    </location>
</feature>
<gene>
    <name evidence="7" type="primary">LOC136071921</name>
</gene>
<dbReference type="Pfam" id="PF00822">
    <property type="entry name" value="PMP22_Claudin"/>
    <property type="match status" value="1"/>
</dbReference>
<reference evidence="7" key="1">
    <citation type="submission" date="2025-08" db="UniProtKB">
        <authorList>
            <consortium name="RefSeq"/>
        </authorList>
    </citation>
    <scope>IDENTIFICATION</scope>
</reference>
<evidence type="ECO:0000256" key="1">
    <source>
        <dbReference type="ARBA" id="ARBA00004141"/>
    </source>
</evidence>
<dbReference type="Proteomes" id="UP001652625">
    <property type="component" value="Chromosome 05"/>
</dbReference>
<comment type="subcellular location">
    <subcellularLocation>
        <location evidence="1">Membrane</location>
        <topology evidence="1">Multi-pass membrane protein</topology>
    </subcellularLocation>
</comment>
<dbReference type="InterPro" id="IPR050579">
    <property type="entry name" value="PMP-22/EMP/MP20-like"/>
</dbReference>
<proteinExistence type="predicted"/>
<name>A0ABM4BX61_HYDVU</name>
<sequence>MKVSRVTAQRILSLILILLAIALTSTALLTNYWHEEVSKSKKVLFHRGLWVECHVYLHNSSQQNLKNKSIYDTSPKSLTFDKTQVLLRRTCQKIEILPRNVLIVRGLLAVCIFVLSFGVLAPLVLSPFKRRLNMNITSATSFVAIILKVGALALYYDDNPVHADLNFHYTLGYSYMLAWLSFSLIIFATTLSILSRKEEGHIQIQFSKCDTLSCSSLRLNECDQVISMRTL</sequence>
<dbReference type="RefSeq" id="XP_065653811.1">
    <property type="nucleotide sequence ID" value="XM_065797739.1"/>
</dbReference>
<dbReference type="PANTHER" id="PTHR10671">
    <property type="entry name" value="EPITHELIAL MEMBRANE PROTEIN-RELATED"/>
    <property type="match status" value="1"/>
</dbReference>
<protein>
    <submittedName>
        <fullName evidence="7">Uncharacterized protein LOC136071921</fullName>
    </submittedName>
</protein>
<evidence type="ECO:0000313" key="6">
    <source>
        <dbReference type="Proteomes" id="UP001652625"/>
    </source>
</evidence>
<dbReference type="GeneID" id="136071921"/>
<evidence type="ECO:0000256" key="2">
    <source>
        <dbReference type="ARBA" id="ARBA00022692"/>
    </source>
</evidence>
<keyword evidence="6" id="KW-1185">Reference proteome</keyword>
<evidence type="ECO:0000256" key="5">
    <source>
        <dbReference type="SAM" id="Phobius"/>
    </source>
</evidence>
<keyword evidence="3 5" id="KW-1133">Transmembrane helix</keyword>
<keyword evidence="4 5" id="KW-0472">Membrane</keyword>
<accession>A0ABM4BX61</accession>
<organism evidence="6 7">
    <name type="scientific">Hydra vulgaris</name>
    <name type="common">Hydra</name>
    <name type="synonym">Hydra attenuata</name>
    <dbReference type="NCBI Taxonomy" id="6087"/>
    <lineage>
        <taxon>Eukaryota</taxon>
        <taxon>Metazoa</taxon>
        <taxon>Cnidaria</taxon>
        <taxon>Hydrozoa</taxon>
        <taxon>Hydroidolina</taxon>
        <taxon>Anthoathecata</taxon>
        <taxon>Aplanulata</taxon>
        <taxon>Hydridae</taxon>
        <taxon>Hydra</taxon>
    </lineage>
</organism>
<feature type="transmembrane region" description="Helical" evidence="5">
    <location>
        <begin position="136"/>
        <end position="156"/>
    </location>
</feature>
<feature type="transmembrane region" description="Helical" evidence="5">
    <location>
        <begin position="12"/>
        <end position="33"/>
    </location>
</feature>
<dbReference type="InterPro" id="IPR004031">
    <property type="entry name" value="PMP22/EMP/MP20/Claudin"/>
</dbReference>
<dbReference type="Gene3D" id="1.20.140.150">
    <property type="match status" value="1"/>
</dbReference>